<dbReference type="GO" id="GO:0000981">
    <property type="term" value="F:DNA-binding transcription factor activity, RNA polymerase II-specific"/>
    <property type="evidence" value="ECO:0007669"/>
    <property type="project" value="TreeGrafter"/>
</dbReference>
<evidence type="ECO:0000256" key="1">
    <source>
        <dbReference type="ARBA" id="ARBA00023015"/>
    </source>
</evidence>
<evidence type="ECO:0000313" key="7">
    <source>
        <dbReference type="Proteomes" id="UP000076761"/>
    </source>
</evidence>
<evidence type="ECO:0000256" key="5">
    <source>
        <dbReference type="SAM" id="MobiDB-lite"/>
    </source>
</evidence>
<keyword evidence="7" id="KW-1185">Reference proteome</keyword>
<keyword evidence="3" id="KW-0804">Transcription</keyword>
<dbReference type="PANTHER" id="PTHR47424">
    <property type="entry name" value="REGULATORY PROTEIN GAL4"/>
    <property type="match status" value="1"/>
</dbReference>
<dbReference type="AlphaFoldDB" id="A0A165TW01"/>
<proteinExistence type="predicted"/>
<dbReference type="GO" id="GO:0000435">
    <property type="term" value="P:positive regulation of transcription from RNA polymerase II promoter by galactose"/>
    <property type="evidence" value="ECO:0007669"/>
    <property type="project" value="TreeGrafter"/>
</dbReference>
<dbReference type="STRING" id="1314782.A0A165TW01"/>
<dbReference type="GO" id="GO:0000978">
    <property type="term" value="F:RNA polymerase II cis-regulatory region sequence-specific DNA binding"/>
    <property type="evidence" value="ECO:0007669"/>
    <property type="project" value="TreeGrafter"/>
</dbReference>
<keyword evidence="2" id="KW-0238">DNA-binding</keyword>
<feature type="region of interest" description="Disordered" evidence="5">
    <location>
        <begin position="61"/>
        <end position="83"/>
    </location>
</feature>
<dbReference type="InterPro" id="IPR051127">
    <property type="entry name" value="Fungal_SecMet_Regulators"/>
</dbReference>
<dbReference type="PANTHER" id="PTHR47424:SF3">
    <property type="entry name" value="REGULATORY PROTEIN GAL4"/>
    <property type="match status" value="1"/>
</dbReference>
<name>A0A165TW01_9AGAM</name>
<dbReference type="CDD" id="cd12148">
    <property type="entry name" value="fungal_TF_MHR"/>
    <property type="match status" value="1"/>
</dbReference>
<evidence type="ECO:0000313" key="6">
    <source>
        <dbReference type="EMBL" id="KZT27258.1"/>
    </source>
</evidence>
<evidence type="ECO:0000256" key="2">
    <source>
        <dbReference type="ARBA" id="ARBA00023125"/>
    </source>
</evidence>
<sequence length="247" mass="27820">MVSSNLLAWNMVELLLQDDLARDVLSSVNTGPFGPGDRAALSPSATIDEIFSYVINNHSRAASSNRPEKQSRVSRETMSNAKEEVGDVNVDEVTDTFGRLSMDENQEHGYPKEEDIDVPMPPRKQQEHLVEAYFTCIHPCFPLINKQQFLEQFRAGTKTFSKALLFSVLAIAERYNTSREPAPPKGVMSEAGCEFTVIAHEILGSTEQAWLYTGMAIHMFKGSNLFSDSDKWVRRAVWWTLCIVDRL</sequence>
<dbReference type="GO" id="GO:0005634">
    <property type="term" value="C:nucleus"/>
    <property type="evidence" value="ECO:0007669"/>
    <property type="project" value="TreeGrafter"/>
</dbReference>
<keyword evidence="1" id="KW-0805">Transcription regulation</keyword>
<evidence type="ECO:0008006" key="8">
    <source>
        <dbReference type="Google" id="ProtNLM"/>
    </source>
</evidence>
<organism evidence="6 7">
    <name type="scientific">Neolentinus lepideus HHB14362 ss-1</name>
    <dbReference type="NCBI Taxonomy" id="1314782"/>
    <lineage>
        <taxon>Eukaryota</taxon>
        <taxon>Fungi</taxon>
        <taxon>Dikarya</taxon>
        <taxon>Basidiomycota</taxon>
        <taxon>Agaricomycotina</taxon>
        <taxon>Agaricomycetes</taxon>
        <taxon>Gloeophyllales</taxon>
        <taxon>Gloeophyllaceae</taxon>
        <taxon>Neolentinus</taxon>
    </lineage>
</organism>
<evidence type="ECO:0000256" key="3">
    <source>
        <dbReference type="ARBA" id="ARBA00023163"/>
    </source>
</evidence>
<dbReference type="OrthoDB" id="2123952at2759"/>
<reference evidence="6 7" key="1">
    <citation type="journal article" date="2016" name="Mol. Biol. Evol.">
        <title>Comparative Genomics of Early-Diverging Mushroom-Forming Fungi Provides Insights into the Origins of Lignocellulose Decay Capabilities.</title>
        <authorList>
            <person name="Nagy L.G."/>
            <person name="Riley R."/>
            <person name="Tritt A."/>
            <person name="Adam C."/>
            <person name="Daum C."/>
            <person name="Floudas D."/>
            <person name="Sun H."/>
            <person name="Yadav J.S."/>
            <person name="Pangilinan J."/>
            <person name="Larsson K.H."/>
            <person name="Matsuura K."/>
            <person name="Barry K."/>
            <person name="Labutti K."/>
            <person name="Kuo R."/>
            <person name="Ohm R.A."/>
            <person name="Bhattacharya S.S."/>
            <person name="Shirouzu T."/>
            <person name="Yoshinaga Y."/>
            <person name="Martin F.M."/>
            <person name="Grigoriev I.V."/>
            <person name="Hibbett D.S."/>
        </authorList>
    </citation>
    <scope>NUCLEOTIDE SEQUENCE [LARGE SCALE GENOMIC DNA]</scope>
    <source>
        <strain evidence="6 7">HHB14362 ss-1</strain>
    </source>
</reference>
<evidence type="ECO:0000256" key="4">
    <source>
        <dbReference type="ARBA" id="ARBA00023242"/>
    </source>
</evidence>
<dbReference type="Proteomes" id="UP000076761">
    <property type="component" value="Unassembled WGS sequence"/>
</dbReference>
<feature type="compositionally biased region" description="Basic and acidic residues" evidence="5">
    <location>
        <begin position="66"/>
        <end position="83"/>
    </location>
</feature>
<dbReference type="InParanoid" id="A0A165TW01"/>
<dbReference type="EMBL" id="KV425563">
    <property type="protein sequence ID" value="KZT27258.1"/>
    <property type="molecule type" value="Genomic_DNA"/>
</dbReference>
<accession>A0A165TW01</accession>
<gene>
    <name evidence="6" type="ORF">NEOLEDRAFT_1146772</name>
</gene>
<protein>
    <recommendedName>
        <fullName evidence="8">Transcription factor domain-containing protein</fullName>
    </recommendedName>
</protein>
<keyword evidence="4" id="KW-0539">Nucleus</keyword>